<dbReference type="EMBL" id="JSZA02000038">
    <property type="protein sequence ID" value="KHD08207.1"/>
    <property type="molecule type" value="Genomic_DNA"/>
</dbReference>
<protein>
    <recommendedName>
        <fullName evidence="3">Lipoprotein</fullName>
    </recommendedName>
</protein>
<proteinExistence type="predicted"/>
<accession>A0A0A6PCY2</accession>
<reference evidence="1 2" key="1">
    <citation type="journal article" date="2016" name="Front. Microbiol.">
        <title>Single-Cell (Meta-)Genomics of a Dimorphic Candidatus Thiomargarita nelsonii Reveals Genomic Plasticity.</title>
        <authorList>
            <person name="Flood B.E."/>
            <person name="Fliss P."/>
            <person name="Jones D.S."/>
            <person name="Dick G.J."/>
            <person name="Jain S."/>
            <person name="Kaster A.K."/>
            <person name="Winkel M."/>
            <person name="Mussmann M."/>
            <person name="Bailey J."/>
        </authorList>
    </citation>
    <scope>NUCLEOTIDE SEQUENCE [LARGE SCALE GENOMIC DNA]</scope>
    <source>
        <strain evidence="1">Hydrate Ridge</strain>
    </source>
</reference>
<sequence length="165" mass="19137">MLKDGKQKMKKLTLYLFLLLIALSLLGCPPNKMRLRQSTTLEFLDYDYFDEKLSTTLSQGLGKIEVRPLTPFSTNDIPARLDAWFRVIGETGGQVQTAPIDSSSRNIFVSLVLTLHSIYQQLKNQFRYNPAQYYNVLLLYRQNKRGEALIEKLIFTHRKLKPLPR</sequence>
<gene>
    <name evidence="1" type="ORF">PN36_12255</name>
</gene>
<name>A0A0A6PCY2_9GAMM</name>
<evidence type="ECO:0000313" key="1">
    <source>
        <dbReference type="EMBL" id="KHD08207.1"/>
    </source>
</evidence>
<dbReference type="Proteomes" id="UP000030428">
    <property type="component" value="Unassembled WGS sequence"/>
</dbReference>
<evidence type="ECO:0008006" key="3">
    <source>
        <dbReference type="Google" id="ProtNLM"/>
    </source>
</evidence>
<dbReference type="AlphaFoldDB" id="A0A0A6PCY2"/>
<comment type="caution">
    <text evidence="1">The sequence shown here is derived from an EMBL/GenBank/DDBJ whole genome shotgun (WGS) entry which is preliminary data.</text>
</comment>
<organism evidence="1 2">
    <name type="scientific">Candidatus Thiomargarita nelsonii</name>
    <dbReference type="NCBI Taxonomy" id="1003181"/>
    <lineage>
        <taxon>Bacteria</taxon>
        <taxon>Pseudomonadati</taxon>
        <taxon>Pseudomonadota</taxon>
        <taxon>Gammaproteobacteria</taxon>
        <taxon>Thiotrichales</taxon>
        <taxon>Thiotrichaceae</taxon>
        <taxon>Thiomargarita</taxon>
    </lineage>
</organism>
<dbReference type="PROSITE" id="PS51257">
    <property type="entry name" value="PROKAR_LIPOPROTEIN"/>
    <property type="match status" value="1"/>
</dbReference>
<evidence type="ECO:0000313" key="2">
    <source>
        <dbReference type="Proteomes" id="UP000030428"/>
    </source>
</evidence>
<keyword evidence="2" id="KW-1185">Reference proteome</keyword>